<dbReference type="InterPro" id="IPR011008">
    <property type="entry name" value="Dimeric_a/b-barrel"/>
</dbReference>
<sequence>MVERHWKGIAIREMAGDYIQHLQNETLPGLKAIPGFKGFSILSQETKEGIAFLIITRWEKLESIQQFAGMHYEEAVVPDVVKAMMIRYDLRAEHYVVQWEETF</sequence>
<evidence type="ECO:0008006" key="3">
    <source>
        <dbReference type="Google" id="ProtNLM"/>
    </source>
</evidence>
<keyword evidence="2" id="KW-1185">Reference proteome</keyword>
<dbReference type="OrthoDB" id="165208at2"/>
<evidence type="ECO:0000313" key="1">
    <source>
        <dbReference type="EMBL" id="SHH91296.1"/>
    </source>
</evidence>
<dbReference type="Proteomes" id="UP000184212">
    <property type="component" value="Unassembled WGS sequence"/>
</dbReference>
<proteinExistence type="predicted"/>
<name>A0A1M5WUL0_9BACT</name>
<dbReference type="AlphaFoldDB" id="A0A1M5WUL0"/>
<dbReference type="SUPFAM" id="SSF54909">
    <property type="entry name" value="Dimeric alpha+beta barrel"/>
    <property type="match status" value="1"/>
</dbReference>
<protein>
    <recommendedName>
        <fullName evidence="3">Antibiotic biosynthesis monooxygenase</fullName>
    </recommendedName>
</protein>
<evidence type="ECO:0000313" key="2">
    <source>
        <dbReference type="Proteomes" id="UP000184212"/>
    </source>
</evidence>
<gene>
    <name evidence="1" type="ORF">SAMN04488109_6043</name>
</gene>
<dbReference type="RefSeq" id="WP_143165148.1">
    <property type="nucleotide sequence ID" value="NZ_FQWQ01000005.1"/>
</dbReference>
<dbReference type="Gene3D" id="3.30.70.100">
    <property type="match status" value="1"/>
</dbReference>
<organism evidence="1 2">
    <name type="scientific">Chryseolinea serpens</name>
    <dbReference type="NCBI Taxonomy" id="947013"/>
    <lineage>
        <taxon>Bacteria</taxon>
        <taxon>Pseudomonadati</taxon>
        <taxon>Bacteroidota</taxon>
        <taxon>Cytophagia</taxon>
        <taxon>Cytophagales</taxon>
        <taxon>Fulvivirgaceae</taxon>
        <taxon>Chryseolinea</taxon>
    </lineage>
</organism>
<accession>A0A1M5WUL0</accession>
<dbReference type="STRING" id="947013.SAMN04488109_6043"/>
<reference evidence="1 2" key="1">
    <citation type="submission" date="2016-11" db="EMBL/GenBank/DDBJ databases">
        <authorList>
            <person name="Jaros S."/>
            <person name="Januszkiewicz K."/>
            <person name="Wedrychowicz H."/>
        </authorList>
    </citation>
    <scope>NUCLEOTIDE SEQUENCE [LARGE SCALE GENOMIC DNA]</scope>
    <source>
        <strain evidence="1 2">DSM 24574</strain>
    </source>
</reference>
<dbReference type="EMBL" id="FQWQ01000005">
    <property type="protein sequence ID" value="SHH91296.1"/>
    <property type="molecule type" value="Genomic_DNA"/>
</dbReference>